<dbReference type="Proteomes" id="UP000556201">
    <property type="component" value="Unassembled WGS sequence"/>
</dbReference>
<keyword evidence="1" id="KW-0472">Membrane</keyword>
<dbReference type="EMBL" id="JACHLJ010000001">
    <property type="protein sequence ID" value="MBB5771027.1"/>
    <property type="molecule type" value="Genomic_DNA"/>
</dbReference>
<accession>A0A7W9L555</accession>
<comment type="caution">
    <text evidence="2">The sequence shown here is derived from an EMBL/GenBank/DDBJ whole genome shotgun (WGS) entry which is preliminary data.</text>
</comment>
<keyword evidence="1" id="KW-1133">Transmembrane helix</keyword>
<feature type="transmembrane region" description="Helical" evidence="1">
    <location>
        <begin position="7"/>
        <end position="28"/>
    </location>
</feature>
<proteinExistence type="predicted"/>
<sequence length="31" mass="3203">MRQDGKLILRTVVATLAALAVAVGAFLFEAG</sequence>
<dbReference type="AlphaFoldDB" id="A0A7W9L555"/>
<evidence type="ECO:0000256" key="1">
    <source>
        <dbReference type="SAM" id="Phobius"/>
    </source>
</evidence>
<organism evidence="2 3">
    <name type="scientific">Brevundimonas vesicularis</name>
    <name type="common">Pseudomonas vesicularis</name>
    <dbReference type="NCBI Taxonomy" id="41276"/>
    <lineage>
        <taxon>Bacteria</taxon>
        <taxon>Pseudomonadati</taxon>
        <taxon>Pseudomonadota</taxon>
        <taxon>Alphaproteobacteria</taxon>
        <taxon>Caulobacterales</taxon>
        <taxon>Caulobacteraceae</taxon>
        <taxon>Brevundimonas</taxon>
    </lineage>
</organism>
<protein>
    <submittedName>
        <fullName evidence="2">Uncharacterized protein</fullName>
    </submittedName>
</protein>
<evidence type="ECO:0000313" key="2">
    <source>
        <dbReference type="EMBL" id="MBB5771027.1"/>
    </source>
</evidence>
<reference evidence="2 3" key="1">
    <citation type="submission" date="2020-08" db="EMBL/GenBank/DDBJ databases">
        <title>Functional genomics of gut bacteria from endangered species of beetles.</title>
        <authorList>
            <person name="Carlos-Shanley C."/>
        </authorList>
    </citation>
    <scope>NUCLEOTIDE SEQUENCE [LARGE SCALE GENOMIC DNA]</scope>
    <source>
        <strain evidence="2 3">S00192</strain>
    </source>
</reference>
<keyword evidence="1" id="KW-0812">Transmembrane</keyword>
<name>A0A7W9L555_BREVE</name>
<gene>
    <name evidence="2" type="ORF">HNP47_000996</name>
</gene>
<evidence type="ECO:0000313" key="3">
    <source>
        <dbReference type="Proteomes" id="UP000556201"/>
    </source>
</evidence>